<comment type="cofactor">
    <cofactor evidence="1 9">
        <name>heme</name>
        <dbReference type="ChEBI" id="CHEBI:30413"/>
    </cofactor>
</comment>
<accession>A0A0D2PP59</accession>
<reference evidence="12" key="1">
    <citation type="submission" date="2014-04" db="EMBL/GenBank/DDBJ databases">
        <title>Evolutionary Origins and Diversification of the Mycorrhizal Mutualists.</title>
        <authorList>
            <consortium name="DOE Joint Genome Institute"/>
            <consortium name="Mycorrhizal Genomics Consortium"/>
            <person name="Kohler A."/>
            <person name="Kuo A."/>
            <person name="Nagy L.G."/>
            <person name="Floudas D."/>
            <person name="Copeland A."/>
            <person name="Barry K.W."/>
            <person name="Cichocki N."/>
            <person name="Veneault-Fourrey C."/>
            <person name="LaButti K."/>
            <person name="Lindquist E.A."/>
            <person name="Lipzen A."/>
            <person name="Lundell T."/>
            <person name="Morin E."/>
            <person name="Murat C."/>
            <person name="Riley R."/>
            <person name="Ohm R."/>
            <person name="Sun H."/>
            <person name="Tunlid A."/>
            <person name="Henrissat B."/>
            <person name="Grigoriev I.V."/>
            <person name="Hibbett D.S."/>
            <person name="Martin F."/>
        </authorList>
    </citation>
    <scope>NUCLEOTIDE SEQUENCE [LARGE SCALE GENOMIC DNA]</scope>
    <source>
        <strain evidence="12">FD-334 SS-4</strain>
    </source>
</reference>
<evidence type="ECO:0000313" key="11">
    <source>
        <dbReference type="EMBL" id="KJA21665.1"/>
    </source>
</evidence>
<dbReference type="InterPro" id="IPR050364">
    <property type="entry name" value="Cytochrome_P450_fung"/>
</dbReference>
<gene>
    <name evidence="11" type="ORF">HYPSUDRAFT_202796</name>
</gene>
<keyword evidence="4 9" id="KW-0349">Heme</keyword>
<dbReference type="Gene3D" id="1.10.630.10">
    <property type="entry name" value="Cytochrome P450"/>
    <property type="match status" value="1"/>
</dbReference>
<dbReference type="GO" id="GO:0005506">
    <property type="term" value="F:iron ion binding"/>
    <property type="evidence" value="ECO:0007669"/>
    <property type="project" value="InterPro"/>
</dbReference>
<feature type="binding site" description="axial binding residue" evidence="9">
    <location>
        <position position="486"/>
    </location>
    <ligand>
        <name>heme</name>
        <dbReference type="ChEBI" id="CHEBI:30413"/>
    </ligand>
    <ligandPart>
        <name>Fe</name>
        <dbReference type="ChEBI" id="CHEBI:18248"/>
    </ligandPart>
</feature>
<evidence type="ECO:0000256" key="9">
    <source>
        <dbReference type="PIRSR" id="PIRSR602401-1"/>
    </source>
</evidence>
<evidence type="ECO:0000256" key="5">
    <source>
        <dbReference type="ARBA" id="ARBA00022723"/>
    </source>
</evidence>
<keyword evidence="8 10" id="KW-0503">Monooxygenase</keyword>
<dbReference type="PANTHER" id="PTHR46300">
    <property type="entry name" value="P450, PUTATIVE (EUROFUNG)-RELATED-RELATED"/>
    <property type="match status" value="1"/>
</dbReference>
<evidence type="ECO:0000256" key="8">
    <source>
        <dbReference type="ARBA" id="ARBA00023033"/>
    </source>
</evidence>
<dbReference type="GO" id="GO:0004497">
    <property type="term" value="F:monooxygenase activity"/>
    <property type="evidence" value="ECO:0007669"/>
    <property type="project" value="UniProtKB-KW"/>
</dbReference>
<dbReference type="InterPro" id="IPR017972">
    <property type="entry name" value="Cyt_P450_CS"/>
</dbReference>
<dbReference type="AlphaFoldDB" id="A0A0D2PP59"/>
<proteinExistence type="inferred from homology"/>
<evidence type="ECO:0000313" key="12">
    <source>
        <dbReference type="Proteomes" id="UP000054270"/>
    </source>
</evidence>
<keyword evidence="5 9" id="KW-0479">Metal-binding</keyword>
<dbReference type="PRINTS" id="PR00463">
    <property type="entry name" value="EP450I"/>
</dbReference>
<dbReference type="InterPro" id="IPR001128">
    <property type="entry name" value="Cyt_P450"/>
</dbReference>
<dbReference type="GO" id="GO:0016705">
    <property type="term" value="F:oxidoreductase activity, acting on paired donors, with incorporation or reduction of molecular oxygen"/>
    <property type="evidence" value="ECO:0007669"/>
    <property type="project" value="InterPro"/>
</dbReference>
<name>A0A0D2PP59_HYPSF</name>
<dbReference type="EMBL" id="KN817556">
    <property type="protein sequence ID" value="KJA21665.1"/>
    <property type="molecule type" value="Genomic_DNA"/>
</dbReference>
<evidence type="ECO:0000256" key="2">
    <source>
        <dbReference type="ARBA" id="ARBA00005179"/>
    </source>
</evidence>
<dbReference type="InterPro" id="IPR036396">
    <property type="entry name" value="Cyt_P450_sf"/>
</dbReference>
<dbReference type="SUPFAM" id="SSF48264">
    <property type="entry name" value="Cytochrome P450"/>
    <property type="match status" value="1"/>
</dbReference>
<evidence type="ECO:0000256" key="3">
    <source>
        <dbReference type="ARBA" id="ARBA00010617"/>
    </source>
</evidence>
<organism evidence="11 12">
    <name type="scientific">Hypholoma sublateritium (strain FD-334 SS-4)</name>
    <dbReference type="NCBI Taxonomy" id="945553"/>
    <lineage>
        <taxon>Eukaryota</taxon>
        <taxon>Fungi</taxon>
        <taxon>Dikarya</taxon>
        <taxon>Basidiomycota</taxon>
        <taxon>Agaricomycotina</taxon>
        <taxon>Agaricomycetes</taxon>
        <taxon>Agaricomycetidae</taxon>
        <taxon>Agaricales</taxon>
        <taxon>Agaricineae</taxon>
        <taxon>Strophariaceae</taxon>
        <taxon>Hypholoma</taxon>
    </lineage>
</organism>
<evidence type="ECO:0008006" key="13">
    <source>
        <dbReference type="Google" id="ProtNLM"/>
    </source>
</evidence>
<dbReference type="PROSITE" id="PS00086">
    <property type="entry name" value="CYTOCHROME_P450"/>
    <property type="match status" value="1"/>
</dbReference>
<protein>
    <recommendedName>
        <fullName evidence="13">Cytochrome P450</fullName>
    </recommendedName>
</protein>
<evidence type="ECO:0000256" key="4">
    <source>
        <dbReference type="ARBA" id="ARBA00022617"/>
    </source>
</evidence>
<sequence length="559" mass="62576">MRVQGVALEPAADTADILTNSAREAQGGTTKLHLHALTSNGATMSLSDLFRLPLQYALPVGTLCIVTLGWALSRVRKLPYPPGPPETSMISGNLSDLPAKFAWDTYIGWGAKYGDILHYRVYDKHTIVLNSYEDNVELLDKRSAIYSDRPYMPMVDLMGWFNFHTAFMRYGPTWRAHRRIFQQFFKPEVALDYRPVQTKKIHDFLRGLLTTPDDFAGHYRTLGGAVIMSIMYAHDVAPKDDHFVYLADKAAEQLTANTFPSATLLFAFPSIFRHLPAWFPGAGFKRFAREARKVAFEMRDIPLAAVQRQMKEGLAPNCVTATVLETCQSKEEFDVLAGAATTAYSAGAETTASTLAIFFQAMLLYPDVQRKAQAEIDAAVGSERLITFDDESSESLPYIEALCREVLRWKQVLPLSVAHASTMDDTFKGYYIRKDTTLVSNIWAIAHDPKKYPEPHTFNPSRFFDHSGKLNDDDVSYIFGFGRRVCPGRHLAQASVWLAIATVLQNFDIQKKKDSEGHEIPIPEGHTDGLVIHPVPIECSITPRSAEARNIILETFGEA</sequence>
<dbReference type="Pfam" id="PF00067">
    <property type="entry name" value="p450"/>
    <property type="match status" value="1"/>
</dbReference>
<keyword evidence="6 10" id="KW-0560">Oxidoreductase</keyword>
<dbReference type="GO" id="GO:0020037">
    <property type="term" value="F:heme binding"/>
    <property type="evidence" value="ECO:0007669"/>
    <property type="project" value="InterPro"/>
</dbReference>
<dbReference type="CDD" id="cd11065">
    <property type="entry name" value="CYP64-like"/>
    <property type="match status" value="1"/>
</dbReference>
<evidence type="ECO:0000256" key="6">
    <source>
        <dbReference type="ARBA" id="ARBA00023002"/>
    </source>
</evidence>
<dbReference type="PRINTS" id="PR00385">
    <property type="entry name" value="P450"/>
</dbReference>
<dbReference type="InterPro" id="IPR002401">
    <property type="entry name" value="Cyt_P450_E_grp-I"/>
</dbReference>
<dbReference type="Proteomes" id="UP000054270">
    <property type="component" value="Unassembled WGS sequence"/>
</dbReference>
<dbReference type="OMA" id="KMHREMG"/>
<evidence type="ECO:0000256" key="7">
    <source>
        <dbReference type="ARBA" id="ARBA00023004"/>
    </source>
</evidence>
<dbReference type="STRING" id="945553.A0A0D2PP59"/>
<comment type="pathway">
    <text evidence="2">Secondary metabolite biosynthesis.</text>
</comment>
<dbReference type="PANTHER" id="PTHR46300:SF7">
    <property type="entry name" value="P450, PUTATIVE (EUROFUNG)-RELATED"/>
    <property type="match status" value="1"/>
</dbReference>
<evidence type="ECO:0000256" key="1">
    <source>
        <dbReference type="ARBA" id="ARBA00001971"/>
    </source>
</evidence>
<dbReference type="OrthoDB" id="2789670at2759"/>
<comment type="similarity">
    <text evidence="3 10">Belongs to the cytochrome P450 family.</text>
</comment>
<evidence type="ECO:0000256" key="10">
    <source>
        <dbReference type="RuleBase" id="RU000461"/>
    </source>
</evidence>
<keyword evidence="7 9" id="KW-0408">Iron</keyword>
<keyword evidence="12" id="KW-1185">Reference proteome</keyword>